<sequence>MIIIKLNFYCSGAGYTDRWEIMDAKRYAMLIASQLVGYHICLSIRRITT</sequence>
<dbReference type="Proteomes" id="UP000304148">
    <property type="component" value="Chromosome"/>
</dbReference>
<name>A0A383R903_PAEAL</name>
<dbReference type="EMBL" id="LS992241">
    <property type="protein sequence ID" value="SYX83585.1"/>
    <property type="molecule type" value="Genomic_DNA"/>
</dbReference>
<evidence type="ECO:0000313" key="2">
    <source>
        <dbReference type="Proteomes" id="UP000304148"/>
    </source>
</evidence>
<evidence type="ECO:0000313" key="1">
    <source>
        <dbReference type="EMBL" id="SYX83585.1"/>
    </source>
</evidence>
<dbReference type="AlphaFoldDB" id="A0A383R903"/>
<proteinExistence type="predicted"/>
<protein>
    <submittedName>
        <fullName evidence="1">Uncharacterized protein</fullName>
    </submittedName>
</protein>
<reference evidence="2" key="1">
    <citation type="submission" date="2018-08" db="EMBL/GenBank/DDBJ databases">
        <authorList>
            <person name="Chevrot R."/>
        </authorList>
    </citation>
    <scope>NUCLEOTIDE SEQUENCE [LARGE SCALE GENOMIC DNA]</scope>
</reference>
<accession>A0A383R903</accession>
<gene>
    <name evidence="1" type="ORF">PBLR_12007</name>
</gene>
<organism evidence="1 2">
    <name type="scientific">Paenibacillus alvei</name>
    <name type="common">Bacillus alvei</name>
    <dbReference type="NCBI Taxonomy" id="44250"/>
    <lineage>
        <taxon>Bacteria</taxon>
        <taxon>Bacillati</taxon>
        <taxon>Bacillota</taxon>
        <taxon>Bacilli</taxon>
        <taxon>Bacillales</taxon>
        <taxon>Paenibacillaceae</taxon>
        <taxon>Paenibacillus</taxon>
    </lineage>
</organism>